<name>A0A4V1ERV3_9BACT</name>
<dbReference type="Proteomes" id="UP000298602">
    <property type="component" value="Chromosome"/>
</dbReference>
<dbReference type="OrthoDB" id="5398417at2"/>
<feature type="region of interest" description="Disordered" evidence="1">
    <location>
        <begin position="65"/>
        <end position="121"/>
    </location>
</feature>
<evidence type="ECO:0000313" key="2">
    <source>
        <dbReference type="EMBL" id="QCQ22941.1"/>
    </source>
</evidence>
<dbReference type="KEGG" id="dax:FDQ92_12635"/>
<organism evidence="2 3">
    <name type="scientific">Desulfoglaeba alkanexedens ALDC</name>
    <dbReference type="NCBI Taxonomy" id="980445"/>
    <lineage>
        <taxon>Bacteria</taxon>
        <taxon>Pseudomonadati</taxon>
        <taxon>Thermodesulfobacteriota</taxon>
        <taxon>Syntrophobacteria</taxon>
        <taxon>Syntrophobacterales</taxon>
        <taxon>Syntrophobacteraceae</taxon>
        <taxon>Desulfoglaeba</taxon>
    </lineage>
</organism>
<proteinExistence type="predicted"/>
<gene>
    <name evidence="2" type="ORF">FDQ92_12635</name>
</gene>
<keyword evidence="3" id="KW-1185">Reference proteome</keyword>
<evidence type="ECO:0000256" key="1">
    <source>
        <dbReference type="SAM" id="MobiDB-lite"/>
    </source>
</evidence>
<evidence type="ECO:0000313" key="3">
    <source>
        <dbReference type="Proteomes" id="UP000298602"/>
    </source>
</evidence>
<reference evidence="2 3" key="2">
    <citation type="submission" date="2019-05" db="EMBL/GenBank/DDBJ databases">
        <authorList>
            <person name="Suflita J.M."/>
            <person name="Marks C.R."/>
        </authorList>
    </citation>
    <scope>NUCLEOTIDE SEQUENCE [LARGE SCALE GENOMIC DNA]</scope>
    <source>
        <strain evidence="2 3">ALDC</strain>
    </source>
</reference>
<dbReference type="RefSeq" id="WP_137425224.1">
    <property type="nucleotide sequence ID" value="NZ_CP040098.1"/>
</dbReference>
<dbReference type="AlphaFoldDB" id="A0A4V1ERV3"/>
<protein>
    <submittedName>
        <fullName evidence="2">Uncharacterized protein</fullName>
    </submittedName>
</protein>
<sequence length="121" mass="13457">MATEIGDLVLVHIENQPAFFARIEDITADPKPDWWQVKLLVLQVPLVVVTWILREAYINGEPFTMGGHPMQMVKVEAPQEGPEKQKEEQPAGEGVQSHGSGDREAAKAGKVVSFADRLKKR</sequence>
<reference evidence="2 3" key="1">
    <citation type="submission" date="2019-05" db="EMBL/GenBank/DDBJ databases">
        <title>The Complete Genome Sequence of the n-alkane-degrading Desulfoglaeba alkanexedens ALDC reveals multiple alkylsuccinate synthase gene clusters.</title>
        <authorList>
            <person name="Callaghan A.V."/>
            <person name="Davidova I.A."/>
            <person name="Duncan K.E."/>
            <person name="Morris B."/>
            <person name="McInerney M.J."/>
        </authorList>
    </citation>
    <scope>NUCLEOTIDE SEQUENCE [LARGE SCALE GENOMIC DNA]</scope>
    <source>
        <strain evidence="2 3">ALDC</strain>
    </source>
</reference>
<dbReference type="EMBL" id="CP040098">
    <property type="protein sequence ID" value="QCQ22941.1"/>
    <property type="molecule type" value="Genomic_DNA"/>
</dbReference>
<accession>A0A4V1ERV3</accession>